<evidence type="ECO:0000256" key="3">
    <source>
        <dbReference type="ARBA" id="ARBA00022833"/>
    </source>
</evidence>
<evidence type="ECO:0000256" key="1">
    <source>
        <dbReference type="ARBA" id="ARBA00005495"/>
    </source>
</evidence>
<evidence type="ECO:0000313" key="6">
    <source>
        <dbReference type="EMBL" id="NGP17933.1"/>
    </source>
</evidence>
<dbReference type="EMBL" id="JAALFG010000002">
    <property type="protein sequence ID" value="NGP17933.1"/>
    <property type="molecule type" value="Genomic_DNA"/>
</dbReference>
<gene>
    <name evidence="6" type="ORF">G5575_09945</name>
</gene>
<dbReference type="RefSeq" id="WP_164534178.1">
    <property type="nucleotide sequence ID" value="NZ_JAALFG010000002.1"/>
</dbReference>
<feature type="domain" description="CENP-V/GFA" evidence="5">
    <location>
        <begin position="8"/>
        <end position="126"/>
    </location>
</feature>
<dbReference type="GO" id="GO:0046872">
    <property type="term" value="F:metal ion binding"/>
    <property type="evidence" value="ECO:0007669"/>
    <property type="project" value="UniProtKB-KW"/>
</dbReference>
<reference evidence="6 7" key="2">
    <citation type="submission" date="2020-03" db="EMBL/GenBank/DDBJ databases">
        <title>Devosia chinhatensis sp. nov., isolated from a hexachlorocyclohexane (HCH) dump site in India.</title>
        <authorList>
            <person name="Kumar M."/>
            <person name="Lal R."/>
        </authorList>
    </citation>
    <scope>NUCLEOTIDE SEQUENCE [LARGE SCALE GENOMIC DNA]</scope>
    <source>
        <strain evidence="6 7">H239</strain>
    </source>
</reference>
<organism evidence="6 7">
    <name type="scientific">Devosia aurantiaca</name>
    <dbReference type="NCBI Taxonomy" id="2714858"/>
    <lineage>
        <taxon>Bacteria</taxon>
        <taxon>Pseudomonadati</taxon>
        <taxon>Pseudomonadota</taxon>
        <taxon>Alphaproteobacteria</taxon>
        <taxon>Hyphomicrobiales</taxon>
        <taxon>Devosiaceae</taxon>
        <taxon>Devosia</taxon>
    </lineage>
</organism>
<dbReference type="PROSITE" id="PS51891">
    <property type="entry name" value="CENP_V_GFA"/>
    <property type="match status" value="1"/>
</dbReference>
<keyword evidence="7" id="KW-1185">Reference proteome</keyword>
<evidence type="ECO:0000313" key="7">
    <source>
        <dbReference type="Proteomes" id="UP000474802"/>
    </source>
</evidence>
<keyword evidence="4" id="KW-0456">Lyase</keyword>
<dbReference type="Proteomes" id="UP000474802">
    <property type="component" value="Unassembled WGS sequence"/>
</dbReference>
<dbReference type="GO" id="GO:0016846">
    <property type="term" value="F:carbon-sulfur lyase activity"/>
    <property type="evidence" value="ECO:0007669"/>
    <property type="project" value="InterPro"/>
</dbReference>
<dbReference type="Pfam" id="PF04828">
    <property type="entry name" value="GFA"/>
    <property type="match status" value="1"/>
</dbReference>
<dbReference type="Gene3D" id="3.90.1590.10">
    <property type="entry name" value="glutathione-dependent formaldehyde- activating enzyme (gfa)"/>
    <property type="match status" value="1"/>
</dbReference>
<evidence type="ECO:0000256" key="4">
    <source>
        <dbReference type="ARBA" id="ARBA00023239"/>
    </source>
</evidence>
<dbReference type="PANTHER" id="PTHR33337">
    <property type="entry name" value="GFA DOMAIN-CONTAINING PROTEIN"/>
    <property type="match status" value="1"/>
</dbReference>
<dbReference type="InterPro" id="IPR006913">
    <property type="entry name" value="CENP-V/GFA"/>
</dbReference>
<proteinExistence type="inferred from homology"/>
<sequence length="143" mass="15511">MPRPELDLTARCDCGAVTLRVTGKAVSMFQCSCENCQKVSGSGHSSVVLMPASSTALSGITKSFERPADSGATFTRHFCSGCGTTLLAHSSRAPDLRIVPAGLLAGQNDWFSPNQLIFARSHPDWDLIAEQIPRYYTYRPEKS</sequence>
<keyword evidence="3" id="KW-0862">Zinc</keyword>
<dbReference type="InterPro" id="IPR011057">
    <property type="entry name" value="Mss4-like_sf"/>
</dbReference>
<evidence type="ECO:0000259" key="5">
    <source>
        <dbReference type="PROSITE" id="PS51891"/>
    </source>
</evidence>
<protein>
    <submittedName>
        <fullName evidence="6">GFA family protein</fullName>
    </submittedName>
</protein>
<evidence type="ECO:0000256" key="2">
    <source>
        <dbReference type="ARBA" id="ARBA00022723"/>
    </source>
</evidence>
<name>A0A6M1SU77_9HYPH</name>
<dbReference type="AlphaFoldDB" id="A0A6M1SU77"/>
<comment type="similarity">
    <text evidence="1">Belongs to the Gfa family.</text>
</comment>
<accession>A0A6M1SU77</accession>
<dbReference type="SUPFAM" id="SSF51316">
    <property type="entry name" value="Mss4-like"/>
    <property type="match status" value="1"/>
</dbReference>
<dbReference type="PANTHER" id="PTHR33337:SF40">
    <property type="entry name" value="CENP-V_GFA DOMAIN-CONTAINING PROTEIN-RELATED"/>
    <property type="match status" value="1"/>
</dbReference>
<comment type="caution">
    <text evidence="6">The sequence shown here is derived from an EMBL/GenBank/DDBJ whole genome shotgun (WGS) entry which is preliminary data.</text>
</comment>
<reference evidence="6 7" key="1">
    <citation type="submission" date="2020-02" db="EMBL/GenBank/DDBJ databases">
        <authorList>
            <person name="Khan S.A."/>
            <person name="Jeon C.O."/>
            <person name="Chun B.H."/>
        </authorList>
    </citation>
    <scope>NUCLEOTIDE SEQUENCE [LARGE SCALE GENOMIC DNA]</scope>
    <source>
        <strain evidence="6 7">H239</strain>
    </source>
</reference>
<keyword evidence="2" id="KW-0479">Metal-binding</keyword>